<keyword evidence="2" id="KW-0378">Hydrolase</keyword>
<evidence type="ECO:0000313" key="2">
    <source>
        <dbReference type="EMBL" id="MBB5081319.1"/>
    </source>
</evidence>
<dbReference type="Proteomes" id="UP000568380">
    <property type="component" value="Unassembled WGS sequence"/>
</dbReference>
<evidence type="ECO:0000259" key="1">
    <source>
        <dbReference type="Pfam" id="PF09588"/>
    </source>
</evidence>
<dbReference type="AlphaFoldDB" id="A0A7W8A962"/>
<dbReference type="SUPFAM" id="SSF52980">
    <property type="entry name" value="Restriction endonuclease-like"/>
    <property type="match status" value="1"/>
</dbReference>
<comment type="caution">
    <text evidence="2">The sequence shown here is derived from an EMBL/GenBank/DDBJ whole genome shotgun (WGS) entry which is preliminary data.</text>
</comment>
<accession>A0A7W8A962</accession>
<dbReference type="RefSeq" id="WP_184968575.1">
    <property type="nucleotide sequence ID" value="NZ_JACHIN010000010.1"/>
</dbReference>
<dbReference type="Gene3D" id="3.90.320.10">
    <property type="match status" value="1"/>
</dbReference>
<organism evidence="2 3">
    <name type="scientific">Nonomuraea endophytica</name>
    <dbReference type="NCBI Taxonomy" id="714136"/>
    <lineage>
        <taxon>Bacteria</taxon>
        <taxon>Bacillati</taxon>
        <taxon>Actinomycetota</taxon>
        <taxon>Actinomycetes</taxon>
        <taxon>Streptosporangiales</taxon>
        <taxon>Streptosporangiaceae</taxon>
        <taxon>Nonomuraea</taxon>
    </lineage>
</organism>
<dbReference type="InterPro" id="IPR019080">
    <property type="entry name" value="YqaJ_viral_recombinase"/>
</dbReference>
<dbReference type="EMBL" id="JACHIN010000010">
    <property type="protein sequence ID" value="MBB5081319.1"/>
    <property type="molecule type" value="Genomic_DNA"/>
</dbReference>
<keyword evidence="2" id="KW-0255">Endonuclease</keyword>
<dbReference type="InterPro" id="IPR011604">
    <property type="entry name" value="PDDEXK-like_dom_sf"/>
</dbReference>
<evidence type="ECO:0000313" key="3">
    <source>
        <dbReference type="Proteomes" id="UP000568380"/>
    </source>
</evidence>
<dbReference type="Pfam" id="PF09588">
    <property type="entry name" value="YqaJ"/>
    <property type="match status" value="1"/>
</dbReference>
<sequence>MSASKAAAVLGLSPWESPFSLWCLMAGLVEPEPQTKEQARGHYLEPAVANWLADRHPEYRMLPGGTWVSNDRPWQLTSPDRLFYAGDELAELIECKTDADGREWGKPGTNEIPLYYLVQVLFQMDTIGARRTRVGLLTGRLEFREYVVDYDEHYAAVIRERCESFMASLLLGDMPDLDDRKATYESLRRQHPLIDRAGKYFMEPGLAIEVIDALQELESAEAAVLTAKGKLLVAMGTARRAYFNGDLVAIRMAKGAEGVPFLKFEKALPDISDLVGAF</sequence>
<gene>
    <name evidence="2" type="ORF">HNR40_006814</name>
</gene>
<dbReference type="GO" id="GO:0004519">
    <property type="term" value="F:endonuclease activity"/>
    <property type="evidence" value="ECO:0007669"/>
    <property type="project" value="UniProtKB-KW"/>
</dbReference>
<name>A0A7W8A962_9ACTN</name>
<reference evidence="2 3" key="1">
    <citation type="submission" date="2020-08" db="EMBL/GenBank/DDBJ databases">
        <title>Genomic Encyclopedia of Type Strains, Phase IV (KMG-IV): sequencing the most valuable type-strain genomes for metagenomic binning, comparative biology and taxonomic classification.</title>
        <authorList>
            <person name="Goeker M."/>
        </authorList>
    </citation>
    <scope>NUCLEOTIDE SEQUENCE [LARGE SCALE GENOMIC DNA]</scope>
    <source>
        <strain evidence="2 3">DSM 45385</strain>
    </source>
</reference>
<proteinExistence type="predicted"/>
<keyword evidence="2" id="KW-0540">Nuclease</keyword>
<protein>
    <submittedName>
        <fullName evidence="2">Putative phage-type endonuclease</fullName>
    </submittedName>
</protein>
<dbReference type="InterPro" id="IPR011335">
    <property type="entry name" value="Restrct_endonuc-II-like"/>
</dbReference>
<keyword evidence="3" id="KW-1185">Reference proteome</keyword>
<feature type="domain" description="YqaJ viral recombinase" evidence="1">
    <location>
        <begin position="1"/>
        <end position="126"/>
    </location>
</feature>